<protein>
    <submittedName>
        <fullName evidence="1">Nkp2p</fullName>
    </submittedName>
</protein>
<organism evidence="1 2">
    <name type="scientific">Saccharomyces cerevisiae x Saccharomyces kudriavzevii (strain VIN7)</name>
    <name type="common">Yeast</name>
    <dbReference type="NCBI Taxonomy" id="1095631"/>
    <lineage>
        <taxon>Eukaryota</taxon>
        <taxon>Fungi</taxon>
        <taxon>Dikarya</taxon>
        <taxon>Ascomycota</taxon>
        <taxon>Saccharomycotina</taxon>
        <taxon>Saccharomycetes</taxon>
        <taxon>Saccharomycetales</taxon>
        <taxon>Saccharomycetaceae</taxon>
        <taxon>Saccharomyces</taxon>
    </lineage>
</organism>
<evidence type="ECO:0000313" key="2">
    <source>
        <dbReference type="Proteomes" id="UP000009009"/>
    </source>
</evidence>
<dbReference type="InterPro" id="IPR018565">
    <property type="entry name" value="Nkp2/Cnl2"/>
</dbReference>
<dbReference type="HOGENOM" id="CLU_135200_0_0_1"/>
<dbReference type="Pfam" id="PF09447">
    <property type="entry name" value="Cnl2_NKP2"/>
    <property type="match status" value="1"/>
</dbReference>
<dbReference type="PhylomeDB" id="H0GYL0"/>
<dbReference type="EMBL" id="AGVY01000310">
    <property type="protein sequence ID" value="EHN01124.1"/>
    <property type="molecule type" value="Genomic_DNA"/>
</dbReference>
<accession>H0GYL0</accession>
<dbReference type="OrthoDB" id="4052652at2759"/>
<name>H0GYL0_SACCK</name>
<evidence type="ECO:0000313" key="1">
    <source>
        <dbReference type="EMBL" id="EHN01124.1"/>
    </source>
</evidence>
<dbReference type="PANTHER" id="PTHR28064:SF1">
    <property type="entry name" value="INNER KINETOCHORE SUBUNIT NKP2"/>
    <property type="match status" value="1"/>
</dbReference>
<proteinExistence type="predicted"/>
<dbReference type="Proteomes" id="UP000009009">
    <property type="component" value="Unassembled WGS sequence"/>
</dbReference>
<dbReference type="AlphaFoldDB" id="H0GYL0"/>
<gene>
    <name evidence="1" type="ORF">VIN7_8820</name>
</gene>
<comment type="caution">
    <text evidence="1">The sequence shown here is derived from an EMBL/GenBank/DDBJ whole genome shotgun (WGS) entry which is preliminary data.</text>
</comment>
<dbReference type="GO" id="GO:0007059">
    <property type="term" value="P:chromosome segregation"/>
    <property type="evidence" value="ECO:0007669"/>
    <property type="project" value="TreeGrafter"/>
</dbReference>
<dbReference type="GO" id="GO:0031511">
    <property type="term" value="C:Mis6-Sim4 complex"/>
    <property type="evidence" value="ECO:0007669"/>
    <property type="project" value="TreeGrafter"/>
</dbReference>
<dbReference type="PANTHER" id="PTHR28064">
    <property type="entry name" value="INNER KINETOCHORE SUBUNIT NKP2"/>
    <property type="match status" value="1"/>
</dbReference>
<sequence length="156" mass="18154">MDSEQLLDHYISDSLLTTLVPFHEFKQLLHSHTSDEQQLHRWYKLLQAKDAQVTSDLQVQIKRFFIALRSRLLRVLETEQLAHSISLETLIDALYKINDLLLQRLQILDDTIHEKTLELAQFEKMVRSSTAGDDAIPGLLEIIQSYINILDDNDNQ</sequence>
<reference evidence="1 2" key="1">
    <citation type="journal article" date="2012" name="FEMS Yeast Res.">
        <title>The genome sequence of the wine yeast VIN7 reveals an allotriploid hybrid genome with Saccharomyces cerevisiae and Saccharomyces kudriavzevii origins.</title>
        <authorList>
            <person name="Borneman A.R."/>
            <person name="Desany B.A."/>
            <person name="Riches D."/>
            <person name="Affourtit J.P."/>
            <person name="Forgan A.H."/>
            <person name="Pretorius I.S."/>
            <person name="Egholm M."/>
            <person name="Chambers P.J."/>
        </authorList>
    </citation>
    <scope>NUCLEOTIDE SEQUENCE [LARGE SCALE GENOMIC DNA]</scope>
    <source>
        <strain evidence="1 2">VIN7</strain>
    </source>
</reference>
<keyword evidence="2" id="KW-1185">Reference proteome</keyword>